<protein>
    <submittedName>
        <fullName evidence="2">Uncharacterized protein</fullName>
    </submittedName>
</protein>
<reference evidence="3" key="1">
    <citation type="submission" date="2017-09" db="EMBL/GenBank/DDBJ databases">
        <title>The complete genome of Sulfurospirillum sp. JPD-1.</title>
        <authorList>
            <person name="Goris T."/>
        </authorList>
    </citation>
    <scope>NUCLEOTIDE SEQUENCE [LARGE SCALE GENOMIC DNA]</scope>
    <source>
        <strain evidence="3">JPD-1</strain>
    </source>
</reference>
<evidence type="ECO:0000313" key="3">
    <source>
        <dbReference type="Proteomes" id="UP000217349"/>
    </source>
</evidence>
<keyword evidence="1" id="KW-1133">Transmembrane helix</keyword>
<dbReference type="RefSeq" id="WP_096045629.1">
    <property type="nucleotide sequence ID" value="NZ_CP023275.1"/>
</dbReference>
<dbReference type="OrthoDB" id="5372079at2"/>
<accession>A0A290HB13</accession>
<proteinExistence type="predicted"/>
<name>A0A290HB13_9BACT</name>
<gene>
    <name evidence="2" type="ORF">SJPD1_0272</name>
</gene>
<keyword evidence="1" id="KW-0472">Membrane</keyword>
<feature type="transmembrane region" description="Helical" evidence="1">
    <location>
        <begin position="392"/>
        <end position="412"/>
    </location>
</feature>
<dbReference type="PANTHER" id="PTHR40940:SF2">
    <property type="entry name" value="BATD"/>
    <property type="match status" value="1"/>
</dbReference>
<keyword evidence="1" id="KW-0812">Transmembrane</keyword>
<evidence type="ECO:0000256" key="1">
    <source>
        <dbReference type="SAM" id="Phobius"/>
    </source>
</evidence>
<dbReference type="KEGG" id="sulj:SJPD1_0272"/>
<dbReference type="Pfam" id="PF13584">
    <property type="entry name" value="BatD"/>
    <property type="match status" value="1"/>
</dbReference>
<sequence>MRLRGSLGLFFILTLELFGAHAFLLQPSIEQGESVTLVLSAKGESIKFPTIDQIDGFTVVSHQNRQSIELNNGVVTKQLDHYVTFYPDRNVTIPAYEVIVDGKKELTESLHLPFVQKVVTSAHKEPFSFEMKVSNTTPMRHEGVKLSFIFKRNKNENLVDMRFLKPTLEGFWVKEVGKDNPHVEGDDVVHTVQYMIYPQKSGEQHIVPAKIEIARQVASREMFINQIQWKSISSNDLTLHVKPLEGADLLGEFAMEMQIDKEEITSNEALNVIVKITGEGNFDDIEPFTLNLPNATVFSDTPKVTTWMEGEKLKGEFVQKFAINAQKSFEIAPLQLRFYHLSRKHIESVATDAKIIKVLGETVSSPSEKGVAEEEKIYTEMPIKWQFDLRSFAFGLGGATLVVLLVGVLYRFKKIKIIPRRMQQRDVLQKLLKYQSQNEAVDCWIEKLEANLYRGGKHPINRKAIDTLLEDLV</sequence>
<dbReference type="EMBL" id="CP023275">
    <property type="protein sequence ID" value="ATB68401.1"/>
    <property type="molecule type" value="Genomic_DNA"/>
</dbReference>
<dbReference type="PANTHER" id="PTHR40940">
    <property type="entry name" value="PROTEIN BATD-RELATED"/>
    <property type="match status" value="1"/>
</dbReference>
<dbReference type="AlphaFoldDB" id="A0A290HB13"/>
<evidence type="ECO:0000313" key="2">
    <source>
        <dbReference type="EMBL" id="ATB68401.1"/>
    </source>
</evidence>
<dbReference type="InterPro" id="IPR025738">
    <property type="entry name" value="BatD"/>
</dbReference>
<organism evidence="2 3">
    <name type="scientific">Sulfurospirillum diekertiae</name>
    <dbReference type="NCBI Taxonomy" id="1854492"/>
    <lineage>
        <taxon>Bacteria</taxon>
        <taxon>Pseudomonadati</taxon>
        <taxon>Campylobacterota</taxon>
        <taxon>Epsilonproteobacteria</taxon>
        <taxon>Campylobacterales</taxon>
        <taxon>Sulfurospirillaceae</taxon>
        <taxon>Sulfurospirillum</taxon>
    </lineage>
</organism>
<dbReference type="Proteomes" id="UP000217349">
    <property type="component" value="Chromosome"/>
</dbReference>